<reference evidence="1 2" key="1">
    <citation type="submission" date="2023-03" db="EMBL/GenBank/DDBJ databases">
        <title>Genome insight into feeding habits of ladybird beetles.</title>
        <authorList>
            <person name="Li H.-S."/>
            <person name="Huang Y.-H."/>
            <person name="Pang H."/>
        </authorList>
    </citation>
    <scope>NUCLEOTIDE SEQUENCE [LARGE SCALE GENOMIC DNA]</scope>
    <source>
        <strain evidence="1">SYSU_2023b</strain>
        <tissue evidence="1">Whole body</tissue>
    </source>
</reference>
<evidence type="ECO:0000313" key="2">
    <source>
        <dbReference type="Proteomes" id="UP001431783"/>
    </source>
</evidence>
<dbReference type="PANTHER" id="PTHR46455">
    <property type="entry name" value="SET AND MYND DOMAIN CONTAINING, ARTHROPOD-SPECIFIC, MEMBER 4, ISOFORM A"/>
    <property type="match status" value="1"/>
</dbReference>
<keyword evidence="2" id="KW-1185">Reference proteome</keyword>
<accession>A0AAW1USF9</accession>
<evidence type="ECO:0000313" key="1">
    <source>
        <dbReference type="EMBL" id="KAK9883473.1"/>
    </source>
</evidence>
<dbReference type="AlphaFoldDB" id="A0AAW1USF9"/>
<name>A0AAW1USF9_9CUCU</name>
<sequence length="173" mass="19974">MKLLINRISQDYDNIDCNDIVAFELFLKKYRNVLHPNHYISLAAKLSLSQLYGKINGFLIYELSDEFLTRKIEICKEIMKIFNVIEPGLTKLRGVTLYELHAPLMILLTRHFERGLLTKTEIKIKLKEVVSCLIEARNILELEPKISAEGTMGTAAKEALLQIKDWERIIGKI</sequence>
<comment type="caution">
    <text evidence="1">The sequence shown here is derived from an EMBL/GenBank/DDBJ whole genome shotgun (WGS) entry which is preliminary data.</text>
</comment>
<protein>
    <submittedName>
        <fullName evidence="1">Uncharacterized protein</fullName>
    </submittedName>
</protein>
<gene>
    <name evidence="1" type="ORF">WA026_001649</name>
</gene>
<dbReference type="InterPro" id="IPR053010">
    <property type="entry name" value="SET_SmydA-8"/>
</dbReference>
<dbReference type="PANTHER" id="PTHR46455:SF5">
    <property type="entry name" value="SET AND MYND DOMAIN CONTAINING, ARTHROPOD-SPECIFIC, MEMBER 4, ISOFORM A"/>
    <property type="match status" value="1"/>
</dbReference>
<dbReference type="EMBL" id="JARQZJ010000091">
    <property type="protein sequence ID" value="KAK9883473.1"/>
    <property type="molecule type" value="Genomic_DNA"/>
</dbReference>
<dbReference type="Proteomes" id="UP001431783">
    <property type="component" value="Unassembled WGS sequence"/>
</dbReference>
<organism evidence="1 2">
    <name type="scientific">Henosepilachna vigintioctopunctata</name>
    <dbReference type="NCBI Taxonomy" id="420089"/>
    <lineage>
        <taxon>Eukaryota</taxon>
        <taxon>Metazoa</taxon>
        <taxon>Ecdysozoa</taxon>
        <taxon>Arthropoda</taxon>
        <taxon>Hexapoda</taxon>
        <taxon>Insecta</taxon>
        <taxon>Pterygota</taxon>
        <taxon>Neoptera</taxon>
        <taxon>Endopterygota</taxon>
        <taxon>Coleoptera</taxon>
        <taxon>Polyphaga</taxon>
        <taxon>Cucujiformia</taxon>
        <taxon>Coccinelloidea</taxon>
        <taxon>Coccinellidae</taxon>
        <taxon>Epilachninae</taxon>
        <taxon>Epilachnini</taxon>
        <taxon>Henosepilachna</taxon>
    </lineage>
</organism>
<proteinExistence type="predicted"/>